<dbReference type="STRING" id="5888.A0EGQ6"/>
<keyword evidence="1" id="KW-0812">Transmembrane</keyword>
<keyword evidence="3" id="KW-1185">Reference proteome</keyword>
<dbReference type="GeneID" id="5047655"/>
<evidence type="ECO:0000313" key="3">
    <source>
        <dbReference type="Proteomes" id="UP000000600"/>
    </source>
</evidence>
<dbReference type="SUPFAM" id="SSF57184">
    <property type="entry name" value="Growth factor receptor domain"/>
    <property type="match status" value="1"/>
</dbReference>
<feature type="transmembrane region" description="Helical" evidence="1">
    <location>
        <begin position="2467"/>
        <end position="2488"/>
    </location>
</feature>
<dbReference type="InParanoid" id="A0EGQ6"/>
<accession>A0EGQ6</accession>
<dbReference type="OMA" id="HLAFYIN"/>
<dbReference type="CDD" id="cd00064">
    <property type="entry name" value="FU"/>
    <property type="match status" value="1"/>
</dbReference>
<dbReference type="RefSeq" id="XP_001461870.1">
    <property type="nucleotide sequence ID" value="XM_001461833.1"/>
</dbReference>
<feature type="transmembrane region" description="Helical" evidence="1">
    <location>
        <begin position="2627"/>
        <end position="2647"/>
    </location>
</feature>
<feature type="transmembrane region" description="Helical" evidence="1">
    <location>
        <begin position="2685"/>
        <end position="2709"/>
    </location>
</feature>
<feature type="transmembrane region" description="Helical" evidence="1">
    <location>
        <begin position="2551"/>
        <end position="2575"/>
    </location>
</feature>
<dbReference type="InterPro" id="IPR006212">
    <property type="entry name" value="Furin_repeat"/>
</dbReference>
<organism evidence="2 3">
    <name type="scientific">Paramecium tetraurelia</name>
    <dbReference type="NCBI Taxonomy" id="5888"/>
    <lineage>
        <taxon>Eukaryota</taxon>
        <taxon>Sar</taxon>
        <taxon>Alveolata</taxon>
        <taxon>Ciliophora</taxon>
        <taxon>Intramacronucleata</taxon>
        <taxon>Oligohymenophorea</taxon>
        <taxon>Peniculida</taxon>
        <taxon>Parameciidae</taxon>
        <taxon>Paramecium</taxon>
    </lineage>
</organism>
<name>A0EGQ6_PARTE</name>
<dbReference type="PANTHER" id="PTHR11319">
    <property type="entry name" value="G PROTEIN-COUPLED RECEPTOR-RELATED"/>
    <property type="match status" value="1"/>
</dbReference>
<dbReference type="InterPro" id="IPR009030">
    <property type="entry name" value="Growth_fac_rcpt_cys_sf"/>
</dbReference>
<dbReference type="EMBL" id="CT868677">
    <property type="protein sequence ID" value="CAK94497.1"/>
    <property type="molecule type" value="Genomic_DNA"/>
</dbReference>
<feature type="transmembrane region" description="Helical" evidence="1">
    <location>
        <begin position="2500"/>
        <end position="2520"/>
    </location>
</feature>
<dbReference type="OrthoDB" id="77931at2759"/>
<proteinExistence type="predicted"/>
<dbReference type="Proteomes" id="UP000000600">
    <property type="component" value="Unassembled WGS sequence"/>
</dbReference>
<dbReference type="PANTHER" id="PTHR11319:SF35">
    <property type="entry name" value="OUTER MEMBRANE PROTEIN PMPC-RELATED"/>
    <property type="match status" value="1"/>
</dbReference>
<dbReference type="KEGG" id="ptm:GSPATT00026821001"/>
<evidence type="ECO:0000256" key="1">
    <source>
        <dbReference type="SAM" id="Phobius"/>
    </source>
</evidence>
<sequence>MNPANQYQRKLVQLTENKYNTDSCLSYGLWSKYNPLSTIAQIGMYGLLDNHCFHLHNAIDQYSQSLNLIYYDCLDSVSRKIQKTILFINNMDEQNRFTLEIDSFDYENTWYYLQLIVQPSQDIFKLIFIKRQVVQFEAINQMKYPFKDENLILSFGGNFIVRNSKILDVKDGEIFSYFPGTIILQDFSIQSLAIDFDFINIANQAYEQFEQCVCQSNKIFLIGDKNLKEQDQDIYISDNINCDSFILVGWIKIKEIINPSGLLSYQLIKVSTNLQNPIFQNQNLSPFQLLYHITPLQNEIEITTYSYNFPDVSIDFSDNPFLMKKTLLIKNKIMLWHHLKVELQEDKLNVVITFYEGPEIFQYDVKFEVDQFHNCQFKIEFGNCQQTQINYLNTQMRNLQFFNCQKELTTQNCHQSCYECDGPTNQDCLSCSIESQRIYIPEHKVCVCPFNTIDNQNKCQTYKDSNLRLIEDKNLNVNQNCKYGFFELDGESFSPSMIKKDFLSCVECLNNPKSWFKYPICEKSLVIKLNTDYYDASLQFGDVQYYYDGIQLNPIHYTNSFRYETDIQNITNIFKEFQLSQNYFRQFCQQKDFAETDQFICYECFLQYCQYCQVTPTNFICVKCYGNYELIDGECIFSTEIKARSKPVCLPPYYYSFENYCKICEIKNCIYCFEYSTDNLQFCSLVDLLNMNLKFQRNVRTGCALCEQNFIFDFTLELCLHQIPQIKNCQRSYINLQNKEECVSSTNDDFQIAPEISNCQDYIDNCQTCSLNVDLQIKCVVCQDKFMIENDQCYQNEEFDSQKISIYNQTNKIQSFILQFVPKLKQYVYNKFLNQSKPIICDPNCIICDQTTTYCKQCPLNYYKKYIITLPSKLCLQCHPLCQVCLQRSNKDIERDFPYLIVDDKSQNYTNKCIKPYNDPSFSFDPYLQSVRYCLTKDCKDHFFLDLPYQSCDFSRFNRFYESKINTDYCNQIGMEILTIELVLNVLDQQCFLILPFIIQTELKQKVFSLKRVNFKFSSQQYLEITSFTSNPFKNYDQVEISNLGFVLDADQHFIFYNSNKKIDLILKNFTITQSILQNIDSLFQTEVFGNITLNNFTIIDTTLINSSLFNFHSYQMLGSITITNLQIKNCTFIESALFKLSQIESLLSYQYLQMQQCNLTKSSIFSFESNYQNQRTLTGLNTMILNNKFYNSQLINSTLLIEVSLYNFKLSLNLMENSIMISVNYNITMSLISIDQNVFVFSQFLSINQIQLRNHIQCNITNFEANENQFQGSSLILVFSTLSTNFLLIEFYQFKIINNSKYSIHNENNPLFCINSQEIRISNFIIFDNDDLMIFQLSENNKISISNVIFQNTIQNFKIPLSQSCLITNKKNKLLYVSGFTTIYIQNLHISKIVSVDEPLIQINPSYQNLSYVMSYVEMINITFTHNILIQSTLVNQISLLIIESEYRESILLENIKFEENFLHSYSSSAVMATVSLLYIQTSLSQTKVENFLSKNNALTNSSNSFITVMSAHVMLSNFSIQNHNFLSQQLWVKYYELIFNENLHQDNLNQIIFQILQIKNIGGAGSFLVQNISCINCSFSKILATQSLIFEITTTEAGCIDLQNITIDQVENNPQSTEKGSGCFSIYSSNSKLNLRLVNAFLSNIFNRMASLIFTITPSKSQNIILFQDTNITNCISLLNQIINIQFSSLIANKNIVTIKNIRITQNLQVWTEYFTKVRDISIQEITETINNQNSLISLQNCITLIEDFVIEGIIVNSIFYFANLPKLKLNNVKLDKISVLYSFNLIQVMQFSQIKSMIVIENLSIKNIQLYQNNLTPYSTYSQSMYNIRGCKIVQQFYETYSQDYFYSYVNSIQSNDKQEEGSFIYIQSISNSNGIYFQDVTFEHNNCQQCQNGLVFFELSDIQFIKLDNFNCNYNQINKFGCLHFSSNTYLRQKVLIKNSNFLFNNGTQGIGIYSQKVSLSIKLCKLINNTALDFGGGLYIDIESSDFIVNRSIIIGNIAKTGGGIYLEGNCNLNKNNFVLSQLLFNNALEYANNVIEIPNHLAFYINKLENPSQSVTNNNQSINMLNLKPYRMIEQGSQINMKDLLIPSNQVIKTFQIFDIRQSKYLPLIKDISLAYKNSRNEVMHNFINSTCIVKDKIITKDKMEITDRKIQKTLFFDIQTNSFDFGSLSFSLDPYKQDYDYLQIDISCQLKEQKDTLKYRIYARSLKCQLGEFYVDNGCQICQSNQGYYSVTYNATKCSIFDKGKYSDITSNMIQLLPGFWRPNNFSDYVEYCFKNKFFCIGGWQVGDYTCSFGHIGALCEECDRYGIRGQGNFYKNQWDQNCRECRFDWTSIFPTTIICLWYFDCYQLQDIYINLDVFKKYLQIQLTIFITHNCIKIQQNIIQTKLRQINQQMLDQESIQLKMLINYLWIYSVIFTFNIRFSFSLLFIEQSSDTSYFIAKDLDCYISSIQNIPIVQLKIFTMLILMIILFNLIIAGQFLHTLITKQKHDISILSNSALYLYVFNYAGLIKMFSSVLSKREVSNQNYIQGDVSLKYGSPVHLQWVYYFIIPGIFIIGIFVPILIFILLKLNRQKLDKIKLRKHLCYLLNEYKQERYYWELIKLFKKSVIIFIMTNFETEIVLKASLLGLCLLIYEILAIFHQPFTIQKYNSLDLQTAQICSISMFLALTKSICEQKNYIFPSILIQILIIGCFIKLCYPFIFGIARSYVKKYQFLYLNKLHFFLNSKVPNIYFALILGKFLEREKLKQQKLKSNFTKLKNHLIFLSKQQLRTSKQILTNITCGQVISPQSSRILSTKSSRIGVEKAFFSNVEEYENNKK</sequence>
<evidence type="ECO:0000313" key="2">
    <source>
        <dbReference type="EMBL" id="CAK94497.1"/>
    </source>
</evidence>
<reference evidence="2 3" key="1">
    <citation type="journal article" date="2006" name="Nature">
        <title>Global trends of whole-genome duplications revealed by the ciliate Paramecium tetraurelia.</title>
        <authorList>
            <consortium name="Genoscope"/>
            <person name="Aury J.-M."/>
            <person name="Jaillon O."/>
            <person name="Duret L."/>
            <person name="Noel B."/>
            <person name="Jubin C."/>
            <person name="Porcel B.M."/>
            <person name="Segurens B."/>
            <person name="Daubin V."/>
            <person name="Anthouard V."/>
            <person name="Aiach N."/>
            <person name="Arnaiz O."/>
            <person name="Billaut A."/>
            <person name="Beisson J."/>
            <person name="Blanc I."/>
            <person name="Bouhouche K."/>
            <person name="Camara F."/>
            <person name="Duharcourt S."/>
            <person name="Guigo R."/>
            <person name="Gogendeau D."/>
            <person name="Katinka M."/>
            <person name="Keller A.-M."/>
            <person name="Kissmehl R."/>
            <person name="Klotz C."/>
            <person name="Koll F."/>
            <person name="Le Moue A."/>
            <person name="Lepere C."/>
            <person name="Malinsky S."/>
            <person name="Nowacki M."/>
            <person name="Nowak J.K."/>
            <person name="Plattner H."/>
            <person name="Poulain J."/>
            <person name="Ruiz F."/>
            <person name="Serrano V."/>
            <person name="Zagulski M."/>
            <person name="Dessen P."/>
            <person name="Betermier M."/>
            <person name="Weissenbach J."/>
            <person name="Scarpelli C."/>
            <person name="Schachter V."/>
            <person name="Sperling L."/>
            <person name="Meyer E."/>
            <person name="Cohen J."/>
            <person name="Wincker P."/>
        </authorList>
    </citation>
    <scope>NUCLEOTIDE SEQUENCE [LARGE SCALE GENOMIC DNA]</scope>
    <source>
        <strain evidence="2 3">Stock d4-2</strain>
    </source>
</reference>
<keyword evidence="1" id="KW-0472">Membrane</keyword>
<dbReference type="HOGENOM" id="CLU_000411_0_0_1"/>
<gene>
    <name evidence="2" type="ORF">GSPATT00026821001</name>
</gene>
<keyword evidence="1" id="KW-1133">Transmembrane helix</keyword>
<dbReference type="eggNOG" id="KOG3525">
    <property type="taxonomic scope" value="Eukaryota"/>
</dbReference>
<protein>
    <submittedName>
        <fullName evidence="2">Uncharacterized protein</fullName>
    </submittedName>
</protein>